<feature type="region of interest" description="Disordered" evidence="1">
    <location>
        <begin position="714"/>
        <end position="736"/>
    </location>
</feature>
<name>A0ABS6N432_9RHOB</name>
<evidence type="ECO:0000259" key="2">
    <source>
        <dbReference type="Pfam" id="PF12708"/>
    </source>
</evidence>
<dbReference type="RefSeq" id="WP_217776624.1">
    <property type="nucleotide sequence ID" value="NZ_JAHRWL010000001.1"/>
</dbReference>
<dbReference type="EMBL" id="JAHRWL010000001">
    <property type="protein sequence ID" value="MBV2358773.1"/>
    <property type="molecule type" value="Genomic_DNA"/>
</dbReference>
<protein>
    <submittedName>
        <fullName evidence="3">Right-handed parallel beta-helix repeat-containing protein</fullName>
    </submittedName>
</protein>
<proteinExistence type="predicted"/>
<evidence type="ECO:0000256" key="1">
    <source>
        <dbReference type="SAM" id="MobiDB-lite"/>
    </source>
</evidence>
<reference evidence="3" key="1">
    <citation type="submission" date="2021-06" db="EMBL/GenBank/DDBJ databases">
        <title>Thalassococcus sp. CAU 1522 isolated from sea sand, Republic of Korea.</title>
        <authorList>
            <person name="Kim W."/>
        </authorList>
    </citation>
    <scope>NUCLEOTIDE SEQUENCE</scope>
    <source>
        <strain evidence="3">CAU 1522</strain>
    </source>
</reference>
<comment type="caution">
    <text evidence="3">The sequence shown here is derived from an EMBL/GenBank/DDBJ whole genome shotgun (WGS) entry which is preliminary data.</text>
</comment>
<evidence type="ECO:0000313" key="4">
    <source>
        <dbReference type="Proteomes" id="UP001166293"/>
    </source>
</evidence>
<sequence>MNKAITDGVVFMPPAFAAGNLGQWSRGDGIPGSGTYAGLATAAFVPADQDFGGCLEIQKTDGTQKLRYMGQTPILPGCYLQITARIKAVAGALPSVRIAGWAGRANGSAVSGLTTTGTSVALTGYGSVVEISAIVGTGQRGGVDMVWGTEPVYGHFGLDLTGPNGGVVRIDDIRITDVTAAFHRDMMNWVDVRDFGAVGDGSTDDSAAFEAADAAANGRRVLVSKGSYYLGSSVTFENRVLFEGTVSMPVDAILSPTKDFELATYIDAFGGDEELALRKALQSLMNNADHESLDLSGRRVSIGTPVDVQAAVPNRQSYAQRRVLRNGQLRAEDSGNWDPEQVTSLATYSASNQWRLTNVANIANIKLGSLVEGAGVGREVYVRAVNVNAQEVTLSQPLSDAVGTQTYTFTRFKYLLDFSGFSRLDKFEIEDVEFQCNDRASGIMLAPLGTVNVVRHCVFNRPGHRGISSCGDGCQGIFIDDNQFLSREGGILTQNRVSVALNTNANDAKIRNNRASQFRHFAVVSGGQSMIIGNHFFQGDDNANGIRSAGIVITSRACNTQISGNYIDNCHIEWTNEREPEPDYTGGFGFAGLSITNNVCLASYVAPWFGFIVIKPYGTGHFINGMNVSGNTFRMVGGVIDRVDRVDTSFAPLDLGRMRDVFFTGNTYHNIESGAENPLLIKHSQNTHSQIWDIDTDNRLPFNGRTIEVESLVTRSRPRRSNNTTNNAMPYVETGKGSNQDRVHVIWPEDMLGDVTLKVRMDG</sequence>
<feature type="domain" description="Rhamnogalacturonase A/B/Epimerase-like pectate lyase" evidence="2">
    <location>
        <begin position="189"/>
        <end position="244"/>
    </location>
</feature>
<dbReference type="InterPro" id="IPR024535">
    <property type="entry name" value="RHGA/B-epi-like_pectate_lyase"/>
</dbReference>
<dbReference type="Pfam" id="PF12708">
    <property type="entry name" value="Pect-lyase_RHGA_epim"/>
    <property type="match status" value="1"/>
</dbReference>
<accession>A0ABS6N432</accession>
<keyword evidence="4" id="KW-1185">Reference proteome</keyword>
<evidence type="ECO:0000313" key="3">
    <source>
        <dbReference type="EMBL" id="MBV2358773.1"/>
    </source>
</evidence>
<organism evidence="3 4">
    <name type="scientific">Thalassococcus arenae</name>
    <dbReference type="NCBI Taxonomy" id="2851652"/>
    <lineage>
        <taxon>Bacteria</taxon>
        <taxon>Pseudomonadati</taxon>
        <taxon>Pseudomonadota</taxon>
        <taxon>Alphaproteobacteria</taxon>
        <taxon>Rhodobacterales</taxon>
        <taxon>Roseobacteraceae</taxon>
        <taxon>Thalassococcus</taxon>
    </lineage>
</organism>
<gene>
    <name evidence="3" type="ORF">KUH32_03225</name>
</gene>
<dbReference type="Proteomes" id="UP001166293">
    <property type="component" value="Unassembled WGS sequence"/>
</dbReference>